<dbReference type="PANTHER" id="PTHR43884:SF12">
    <property type="entry name" value="ISOVALERYL-COA DEHYDROGENASE, MITOCHONDRIAL-RELATED"/>
    <property type="match status" value="1"/>
</dbReference>
<evidence type="ECO:0008006" key="3">
    <source>
        <dbReference type="Google" id="ProtNLM"/>
    </source>
</evidence>
<dbReference type="InterPro" id="IPR037069">
    <property type="entry name" value="AcylCoA_DH/ox_N_sf"/>
</dbReference>
<dbReference type="PANTHER" id="PTHR43884">
    <property type="entry name" value="ACYL-COA DEHYDROGENASE"/>
    <property type="match status" value="1"/>
</dbReference>
<dbReference type="OrthoDB" id="2564795at2"/>
<evidence type="ECO:0000313" key="2">
    <source>
        <dbReference type="Proteomes" id="UP000199318"/>
    </source>
</evidence>
<dbReference type="Gene3D" id="2.40.110.10">
    <property type="entry name" value="Butyryl-CoA Dehydrogenase, subunit A, domain 2"/>
    <property type="match status" value="1"/>
</dbReference>
<dbReference type="SUPFAM" id="SSF56645">
    <property type="entry name" value="Acyl-CoA dehydrogenase NM domain-like"/>
    <property type="match status" value="1"/>
</dbReference>
<proteinExistence type="predicted"/>
<comment type="caution">
    <text evidence="1">The sequence shown here is derived from an EMBL/GenBank/DDBJ whole genome shotgun (WGS) entry which is preliminary data.</text>
</comment>
<dbReference type="InterPro" id="IPR046373">
    <property type="entry name" value="Acyl-CoA_Oxase/DH_mid-dom_sf"/>
</dbReference>
<reference evidence="2" key="1">
    <citation type="submission" date="2016-10" db="EMBL/GenBank/DDBJ databases">
        <authorList>
            <person name="de Groot N.N."/>
        </authorList>
    </citation>
    <scope>NUCLEOTIDE SEQUENCE [LARGE SCALE GENOMIC DNA]</scope>
    <source>
        <strain evidence="2">10nlg</strain>
    </source>
</reference>
<evidence type="ECO:0000313" key="1">
    <source>
        <dbReference type="EMBL" id="SES06055.1"/>
    </source>
</evidence>
<sequence>MTTVKEAVLRPELDDKLAGLAKDVDQNAYYPKPFMQEVLTDGYFRGQALADEARLIRYVSYRCMTTGFNLWCHAAGLTYIRHTENQTLHNEWIDALESGRTLAATGLSNPMKYYAGLEKLHLSASPSAGGGYTVNGVLPSVSNIAEDHGFGVVADAGGRCVMLFVHGSQAGVTYKEKTDYIGLNGSATYACKFTDAHISAGRVIAEDAAGFVQNIRPLFVTYQIPLALGVTERAIDAIEKCANKQNGANSALPVQAKGLRSRLIELASAFEEAVKDGRPEWETICRLRLNAAYLALDSTHAAMLHSGGAAYMRAAADNRRLREAYFFANLTPTVKHLETMLQADQT</sequence>
<dbReference type="Proteomes" id="UP000199318">
    <property type="component" value="Unassembled WGS sequence"/>
</dbReference>
<dbReference type="InterPro" id="IPR009100">
    <property type="entry name" value="AcylCoA_DH/oxidase_NM_dom_sf"/>
</dbReference>
<dbReference type="GO" id="GO:0003995">
    <property type="term" value="F:acyl-CoA dehydrogenase activity"/>
    <property type="evidence" value="ECO:0007669"/>
    <property type="project" value="TreeGrafter"/>
</dbReference>
<dbReference type="RefSeq" id="WP_093073002.1">
    <property type="nucleotide sequence ID" value="NZ_FOGV01000013.1"/>
</dbReference>
<dbReference type="Gene3D" id="1.10.540.10">
    <property type="entry name" value="Acyl-CoA dehydrogenase/oxidase, N-terminal domain"/>
    <property type="match status" value="1"/>
</dbReference>
<gene>
    <name evidence="1" type="ORF">SAMN05444126_11343</name>
</gene>
<dbReference type="AlphaFoldDB" id="A0A1H9U9A4"/>
<organism evidence="1 2">
    <name type="scientific">Salisediminibacterium halotolerans</name>
    <dbReference type="NCBI Taxonomy" id="517425"/>
    <lineage>
        <taxon>Bacteria</taxon>
        <taxon>Bacillati</taxon>
        <taxon>Bacillota</taxon>
        <taxon>Bacilli</taxon>
        <taxon>Bacillales</taxon>
        <taxon>Bacillaceae</taxon>
        <taxon>Salisediminibacterium</taxon>
    </lineage>
</organism>
<dbReference type="EMBL" id="FOGV01000013">
    <property type="protein sequence ID" value="SES06055.1"/>
    <property type="molecule type" value="Genomic_DNA"/>
</dbReference>
<accession>A0A1H9U9A4</accession>
<dbReference type="STRING" id="1464123.SAMN05444126_11343"/>
<keyword evidence="2" id="KW-1185">Reference proteome</keyword>
<dbReference type="GO" id="GO:0050660">
    <property type="term" value="F:flavin adenine dinucleotide binding"/>
    <property type="evidence" value="ECO:0007669"/>
    <property type="project" value="InterPro"/>
</dbReference>
<name>A0A1H9U9A4_9BACI</name>
<protein>
    <recommendedName>
        <fullName evidence="3">Acyl-CoA dehydrogenase</fullName>
    </recommendedName>
</protein>
<dbReference type="Gene3D" id="1.20.140.10">
    <property type="entry name" value="Butyryl-CoA Dehydrogenase, subunit A, domain 3"/>
    <property type="match status" value="1"/>
</dbReference>